<evidence type="ECO:0000256" key="2">
    <source>
        <dbReference type="ARBA" id="ARBA00009199"/>
    </source>
</evidence>
<dbReference type="PANTHER" id="PTHR11895">
    <property type="entry name" value="TRANSAMIDASE"/>
    <property type="match status" value="1"/>
</dbReference>
<comment type="caution">
    <text evidence="5">The sequence shown here is derived from an EMBL/GenBank/DDBJ whole genome shotgun (WGS) entry which is preliminary data.</text>
</comment>
<proteinExistence type="inferred from homology"/>
<dbReference type="PROSITE" id="PS00571">
    <property type="entry name" value="AMIDASES"/>
    <property type="match status" value="1"/>
</dbReference>
<name>A0ABP8YZZ3_9ACTN</name>
<dbReference type="InterPro" id="IPR036928">
    <property type="entry name" value="AS_sf"/>
</dbReference>
<gene>
    <name evidence="5" type="ORF">GCM10023217_05200</name>
</gene>
<reference evidence="6" key="1">
    <citation type="journal article" date="2019" name="Int. J. Syst. Evol. Microbiol.">
        <title>The Global Catalogue of Microorganisms (GCM) 10K type strain sequencing project: providing services to taxonomists for standard genome sequencing and annotation.</title>
        <authorList>
            <consortium name="The Broad Institute Genomics Platform"/>
            <consortium name="The Broad Institute Genome Sequencing Center for Infectious Disease"/>
            <person name="Wu L."/>
            <person name="Ma J."/>
        </authorList>
    </citation>
    <scope>NUCLEOTIDE SEQUENCE [LARGE SCALE GENOMIC DNA]</scope>
    <source>
        <strain evidence="6">JCM 18077</strain>
    </source>
</reference>
<dbReference type="EC" id="3.5.1.4" evidence="3"/>
<dbReference type="InterPro" id="IPR000120">
    <property type="entry name" value="Amidase"/>
</dbReference>
<dbReference type="Pfam" id="PF01425">
    <property type="entry name" value="Amidase"/>
    <property type="match status" value="1"/>
</dbReference>
<dbReference type="Gene3D" id="3.90.1300.10">
    <property type="entry name" value="Amidase signature (AS) domain"/>
    <property type="match status" value="1"/>
</dbReference>
<dbReference type="SUPFAM" id="SSF75304">
    <property type="entry name" value="Amidase signature (AS) enzymes"/>
    <property type="match status" value="1"/>
</dbReference>
<protein>
    <recommendedName>
        <fullName evidence="3">amidase</fullName>
        <ecNumber evidence="3">3.5.1.4</ecNumber>
    </recommendedName>
</protein>
<dbReference type="RefSeq" id="WP_345312323.1">
    <property type="nucleotide sequence ID" value="NZ_BAABIE010000002.1"/>
</dbReference>
<accession>A0ABP8YZZ3</accession>
<comment type="similarity">
    <text evidence="2">Belongs to the amidase family.</text>
</comment>
<dbReference type="Proteomes" id="UP001500822">
    <property type="component" value="Unassembled WGS sequence"/>
</dbReference>
<evidence type="ECO:0000256" key="1">
    <source>
        <dbReference type="ARBA" id="ARBA00001311"/>
    </source>
</evidence>
<dbReference type="InterPro" id="IPR020556">
    <property type="entry name" value="Amidase_CS"/>
</dbReference>
<dbReference type="PANTHER" id="PTHR11895:SF7">
    <property type="entry name" value="GLUTAMYL-TRNA(GLN) AMIDOTRANSFERASE SUBUNIT A, MITOCHONDRIAL"/>
    <property type="match status" value="1"/>
</dbReference>
<dbReference type="InterPro" id="IPR023631">
    <property type="entry name" value="Amidase_dom"/>
</dbReference>
<evidence type="ECO:0000313" key="5">
    <source>
        <dbReference type="EMBL" id="GAA4740200.1"/>
    </source>
</evidence>
<sequence>MSSRTELAYLTATEAIQRFRDRSLSPVELMRAVITQAEAWNPTLNCITYDYFDRTLKQAAEAEKVYATDPESARPLEGIPCAIKDWHSVKGEITTYGSRVFADFRPDQTAPAVQRLLDGGAIMHCRTTTPEQAHAGVTHSPLWGVTRNPWNPEFSPGGSSGGAGAAVAAGLTTIADGSDGGGSIRIPASASGVVGYKAPFGRNPTDREHPSERVLHYGPLTRSVADAALMQNVMSGLHPDDPHTLRESLLLPDSFAPVEGMRVALSMDLGYFDVSAEVRANTEAFAATLEGLGCVVDEVSLDWDESAFEAWLVNWEGLFWSLAGDQLTDHRDDLDPFVVKLIESGSRRSLKEFYDVNVTRAEMYTAIRGVFDSYDAVIAPTLAVPSVAADHDYDSDSFTIDGRPAPAYLSWAMTYPFNLLSMLPVASVPSGFSPSTGVPTGVQLVGPAYDDLTVFRLASAAEKTMNWNSIHPTLDRI</sequence>
<feature type="domain" description="Amidase" evidence="4">
    <location>
        <begin position="28"/>
        <end position="454"/>
    </location>
</feature>
<organism evidence="5 6">
    <name type="scientific">Gordonia alkaliphila</name>
    <dbReference type="NCBI Taxonomy" id="1053547"/>
    <lineage>
        <taxon>Bacteria</taxon>
        <taxon>Bacillati</taxon>
        <taxon>Actinomycetota</taxon>
        <taxon>Actinomycetes</taxon>
        <taxon>Mycobacteriales</taxon>
        <taxon>Gordoniaceae</taxon>
        <taxon>Gordonia</taxon>
    </lineage>
</organism>
<comment type="catalytic activity">
    <reaction evidence="1">
        <text>a monocarboxylic acid amide + H2O = a monocarboxylate + NH4(+)</text>
        <dbReference type="Rhea" id="RHEA:12020"/>
        <dbReference type="ChEBI" id="CHEBI:15377"/>
        <dbReference type="ChEBI" id="CHEBI:28938"/>
        <dbReference type="ChEBI" id="CHEBI:35757"/>
        <dbReference type="ChEBI" id="CHEBI:83628"/>
        <dbReference type="EC" id="3.5.1.4"/>
    </reaction>
</comment>
<evidence type="ECO:0000259" key="4">
    <source>
        <dbReference type="Pfam" id="PF01425"/>
    </source>
</evidence>
<evidence type="ECO:0000313" key="6">
    <source>
        <dbReference type="Proteomes" id="UP001500822"/>
    </source>
</evidence>
<keyword evidence="6" id="KW-1185">Reference proteome</keyword>
<dbReference type="EMBL" id="BAABIE010000002">
    <property type="protein sequence ID" value="GAA4740200.1"/>
    <property type="molecule type" value="Genomic_DNA"/>
</dbReference>
<evidence type="ECO:0000256" key="3">
    <source>
        <dbReference type="ARBA" id="ARBA00012922"/>
    </source>
</evidence>